<feature type="compositionally biased region" description="Basic and acidic residues" evidence="8">
    <location>
        <begin position="127"/>
        <end position="137"/>
    </location>
</feature>
<proteinExistence type="inferred from homology"/>
<dbReference type="PANTHER" id="PTHR11757">
    <property type="entry name" value="PROTEASE FAMILY S9A OLIGOPEPTIDASE"/>
    <property type="match status" value="1"/>
</dbReference>
<keyword evidence="3" id="KW-0378">Hydrolase</keyword>
<evidence type="ECO:0000256" key="7">
    <source>
        <dbReference type="ARBA" id="ARBA00045448"/>
    </source>
</evidence>
<dbReference type="PANTHER" id="PTHR11757:SF19">
    <property type="entry name" value="PROLYL ENDOPEPTIDASE-LIKE"/>
    <property type="match status" value="1"/>
</dbReference>
<accession>A0A9P6QB80</accession>
<sequence length="1311" mass="147498">MSFSGYSDNQSKNHSAGVRVLSHGSTLLPYTLRVPTARQRKAHCRWSPTIACLCLLGLFANFLPFISTTLSSSIPHARDAAKEGAQSSQSVLGLHTTPPASPSFGPNDPEEQDAVCYDSGASLTSIEHDAEPPKKQASEQSSGSIDTDSEDSTVFSTPSIDDIPLVPSPCKDRYESVPLPPRAKRIPRPLTLHGQTTIDNYHWMHEIEQDPDVTKYIRAETNYTTRWFENSHIKQLFDQIEHEQQSIKTSIAKLDYIRDETPAGLANPIVESETTFLFQSQDGKGRQTLAPRGQRLEGTQYWDVDTWRYWLDVSKGEYGVFLRRRVPLQPKQYEHEHSRLMLKQAATGTGDMSADFDLQAPLAIPAPEPPSKPIIQIVLDVNKLQRRRERQGMAGQFSFGMLEIQPRSTVLQPRDGNTSVSASLALPDTIMAAYSYDVTGNERYHIHIMSLAEDPRRDRNKARTMSEHAHGRQEDPPLPVSTHDGDDDEVDEEEVEEKAHHDYEHWGHPENPSIPGFQSFMLSNAGVGSRWARIGDSLFLYYTQVDPKGLQREVWRVCVQSIDPKSGQVVYDKLMPELVMREEDQRLFLGLTQTNDLQYLLIESTGQATSHTYFLDVHNPAANWTLVRQPEDGAVYSVEHHSGFFYIRTNRAGNENFEVIRVPVSAYKSNSIQQEIQSTYSTKFFGGDQPDEVVIPHSDDEFLERFEVFVDHFVAWIWREGMQEIRVFDALKALSAESSAPSKLPIKERQRLRPWRKETRVATVLPGCIRGEDDRLFRNYFATRLQYCNSSFIRPWGLYEYDMTAPPATYGLVFGEDDEKDNDTVINNATTLICQDPFPIGVVYGDPSDPCSQKASFMDSLTAMSASVDGSHISHQSEADPPVSGPEHVILEQRQSVNDVKTCSFPSGGSSRRKSRPSLYRRIRSSLPATTVISAAAEAQKPHPSDERKQQEKEMSKFTEKRLMVPSRHTPNVSIPVSLVYYDFHGRNFPRPAFVRAYGAYGTMTSGEFDPDTILPLLHRGLIYVQVHPRGDGVLGPRWYRDGRMENKTNTFYDVEDVLVHLKKSGMVTPGGCAIEGRSAGGLVSGWMANRWGETAADMEDGGDDDKYGLRSKGNIVHEMVKVVLAQVPFLDVIAGMADKDIPWVEYEWTEWGNPIESAAIYETMKKYSPYDRIRTQPYPAMMIMGGLSDSRVSYAEPLKYVAKLRSVDGKTNDCQDRKHKKKKKKKEERSTTPANGLAWGFDVSSDGYVEEDEKDDKPERSINNKMCDGQSETPLLLDIEDGGHFAGSSAKWIAFALVELGATKVETPQS</sequence>
<keyword evidence="9" id="KW-0472">Membrane</keyword>
<evidence type="ECO:0000256" key="8">
    <source>
        <dbReference type="SAM" id="MobiDB-lite"/>
    </source>
</evidence>
<keyword evidence="2" id="KW-0645">Protease</keyword>
<evidence type="ECO:0000313" key="12">
    <source>
        <dbReference type="EMBL" id="KAG0263445.1"/>
    </source>
</evidence>
<evidence type="ECO:0000256" key="3">
    <source>
        <dbReference type="ARBA" id="ARBA00022801"/>
    </source>
</evidence>
<name>A0A9P6QB80_9FUNG</name>
<dbReference type="InterPro" id="IPR001375">
    <property type="entry name" value="Peptidase_S9_cat"/>
</dbReference>
<feature type="compositionally biased region" description="Basic and acidic residues" evidence="8">
    <location>
        <begin position="497"/>
        <end position="508"/>
    </location>
</feature>
<organism evidence="12 13">
    <name type="scientific">Actinomortierella ambigua</name>
    <dbReference type="NCBI Taxonomy" id="1343610"/>
    <lineage>
        <taxon>Eukaryota</taxon>
        <taxon>Fungi</taxon>
        <taxon>Fungi incertae sedis</taxon>
        <taxon>Mucoromycota</taxon>
        <taxon>Mortierellomycotina</taxon>
        <taxon>Mortierellomycetes</taxon>
        <taxon>Mortierellales</taxon>
        <taxon>Mortierellaceae</taxon>
        <taxon>Actinomortierella</taxon>
    </lineage>
</organism>
<dbReference type="InterPro" id="IPR051543">
    <property type="entry name" value="Serine_Peptidase_S9A"/>
</dbReference>
<evidence type="ECO:0000256" key="5">
    <source>
        <dbReference type="ARBA" id="ARBA00039290"/>
    </source>
</evidence>
<evidence type="ECO:0000259" key="10">
    <source>
        <dbReference type="Pfam" id="PF00326"/>
    </source>
</evidence>
<gene>
    <name evidence="12" type="ORF">DFQ27_001774</name>
</gene>
<dbReference type="GO" id="GO:0004252">
    <property type="term" value="F:serine-type endopeptidase activity"/>
    <property type="evidence" value="ECO:0007669"/>
    <property type="project" value="InterPro"/>
</dbReference>
<dbReference type="Pfam" id="PF02897">
    <property type="entry name" value="Peptidase_S9_N"/>
    <property type="match status" value="1"/>
</dbReference>
<evidence type="ECO:0000256" key="1">
    <source>
        <dbReference type="ARBA" id="ARBA00005228"/>
    </source>
</evidence>
<feature type="region of interest" description="Disordered" evidence="8">
    <location>
        <begin position="935"/>
        <end position="958"/>
    </location>
</feature>
<dbReference type="Proteomes" id="UP000807716">
    <property type="component" value="Unassembled WGS sequence"/>
</dbReference>
<dbReference type="Pfam" id="PF00326">
    <property type="entry name" value="Peptidase_S9"/>
    <property type="match status" value="2"/>
</dbReference>
<dbReference type="OrthoDB" id="248387at2759"/>
<feature type="compositionally biased region" description="Basic residues" evidence="8">
    <location>
        <begin position="1218"/>
        <end position="1227"/>
    </location>
</feature>
<keyword evidence="13" id="KW-1185">Reference proteome</keyword>
<comment type="function">
    <text evidence="7">Serine peptidase whose precise substrate specificity remains unclear. Does not cleave peptides after a arginine or lysine residue. Regulates trans-Golgi network morphology and sorting by regulating the membrane binding of the AP-1 complex. May play a role in the regulation of synaptic vesicle exocytosis.</text>
</comment>
<keyword evidence="9" id="KW-0812">Transmembrane</keyword>
<feature type="domain" description="Peptidase S9A N-terminal" evidence="11">
    <location>
        <begin position="415"/>
        <end position="804"/>
    </location>
</feature>
<dbReference type="InterPro" id="IPR002470">
    <property type="entry name" value="Peptidase_S9A"/>
</dbReference>
<dbReference type="EMBL" id="JAAAJB010000161">
    <property type="protein sequence ID" value="KAG0263445.1"/>
    <property type="molecule type" value="Genomic_DNA"/>
</dbReference>
<evidence type="ECO:0000256" key="4">
    <source>
        <dbReference type="ARBA" id="ARBA00022825"/>
    </source>
</evidence>
<dbReference type="SUPFAM" id="SSF50993">
    <property type="entry name" value="Peptidase/esterase 'gauge' domain"/>
    <property type="match status" value="1"/>
</dbReference>
<dbReference type="SUPFAM" id="SSF53474">
    <property type="entry name" value="alpha/beta-Hydrolases"/>
    <property type="match status" value="1"/>
</dbReference>
<evidence type="ECO:0000256" key="9">
    <source>
        <dbReference type="SAM" id="Phobius"/>
    </source>
</evidence>
<comment type="similarity">
    <text evidence="1">Belongs to the peptidase S9A family.</text>
</comment>
<feature type="domain" description="Peptidase S9 prolyl oligopeptidase catalytic" evidence="10">
    <location>
        <begin position="1017"/>
        <end position="1093"/>
    </location>
</feature>
<feature type="region of interest" description="Disordered" evidence="8">
    <location>
        <begin position="127"/>
        <end position="187"/>
    </location>
</feature>
<evidence type="ECO:0000256" key="2">
    <source>
        <dbReference type="ARBA" id="ARBA00022670"/>
    </source>
</evidence>
<feature type="region of interest" description="Disordered" evidence="8">
    <location>
        <begin position="455"/>
        <end position="510"/>
    </location>
</feature>
<dbReference type="InterPro" id="IPR029058">
    <property type="entry name" value="AB_hydrolase_fold"/>
</dbReference>
<feature type="region of interest" description="Disordered" evidence="8">
    <location>
        <begin position="80"/>
        <end position="114"/>
    </location>
</feature>
<evidence type="ECO:0000259" key="11">
    <source>
        <dbReference type="Pfam" id="PF02897"/>
    </source>
</evidence>
<feature type="domain" description="Peptidase S9 prolyl oligopeptidase catalytic" evidence="10">
    <location>
        <begin position="1122"/>
        <end position="1211"/>
    </location>
</feature>
<feature type="compositionally biased region" description="Basic residues" evidence="8">
    <location>
        <begin position="911"/>
        <end position="920"/>
    </location>
</feature>
<dbReference type="GO" id="GO:0006508">
    <property type="term" value="P:proteolysis"/>
    <property type="evidence" value="ECO:0007669"/>
    <property type="project" value="UniProtKB-KW"/>
</dbReference>
<dbReference type="Gene3D" id="3.40.50.1820">
    <property type="entry name" value="alpha/beta hydrolase"/>
    <property type="match status" value="2"/>
</dbReference>
<comment type="caution">
    <text evidence="12">The sequence shown here is derived from an EMBL/GenBank/DDBJ whole genome shotgun (WGS) entry which is preliminary data.</text>
</comment>
<feature type="compositionally biased region" description="Basic and acidic residues" evidence="8">
    <location>
        <begin position="940"/>
        <end position="958"/>
    </location>
</feature>
<feature type="compositionally biased region" description="Basic and acidic residues" evidence="8">
    <location>
        <begin position="464"/>
        <end position="475"/>
    </location>
</feature>
<evidence type="ECO:0000313" key="13">
    <source>
        <dbReference type="Proteomes" id="UP000807716"/>
    </source>
</evidence>
<keyword evidence="9" id="KW-1133">Transmembrane helix</keyword>
<dbReference type="Gene3D" id="2.130.10.120">
    <property type="entry name" value="Prolyl oligopeptidase, N-terminal domain"/>
    <property type="match status" value="1"/>
</dbReference>
<feature type="transmembrane region" description="Helical" evidence="9">
    <location>
        <begin position="46"/>
        <end position="66"/>
    </location>
</feature>
<keyword evidence="4" id="KW-0720">Serine protease</keyword>
<dbReference type="PRINTS" id="PR00862">
    <property type="entry name" value="PROLIGOPTASE"/>
</dbReference>
<feature type="region of interest" description="Disordered" evidence="8">
    <location>
        <begin position="1211"/>
        <end position="1270"/>
    </location>
</feature>
<evidence type="ECO:0000256" key="6">
    <source>
        <dbReference type="ARBA" id="ARBA00042165"/>
    </source>
</evidence>
<feature type="compositionally biased region" description="Acidic residues" evidence="8">
    <location>
        <begin position="485"/>
        <end position="496"/>
    </location>
</feature>
<protein>
    <recommendedName>
        <fullName evidence="5">Prolyl endopeptidase-like</fullName>
    </recommendedName>
    <alternativeName>
        <fullName evidence="6">Prolylendopeptidase-like</fullName>
    </alternativeName>
</protein>
<feature type="compositionally biased region" description="Polar residues" evidence="8">
    <location>
        <begin position="138"/>
        <end position="159"/>
    </location>
</feature>
<reference evidence="12" key="1">
    <citation type="journal article" date="2020" name="Fungal Divers.">
        <title>Resolving the Mortierellaceae phylogeny through synthesis of multi-gene phylogenetics and phylogenomics.</title>
        <authorList>
            <person name="Vandepol N."/>
            <person name="Liber J."/>
            <person name="Desiro A."/>
            <person name="Na H."/>
            <person name="Kennedy M."/>
            <person name="Barry K."/>
            <person name="Grigoriev I.V."/>
            <person name="Miller A.N."/>
            <person name="O'Donnell K."/>
            <person name="Stajich J.E."/>
            <person name="Bonito G."/>
        </authorList>
    </citation>
    <scope>NUCLEOTIDE SEQUENCE</scope>
    <source>
        <strain evidence="12">BC1065</strain>
    </source>
</reference>
<feature type="region of interest" description="Disordered" evidence="8">
    <location>
        <begin position="900"/>
        <end position="920"/>
    </location>
</feature>
<dbReference type="InterPro" id="IPR023302">
    <property type="entry name" value="Pept_S9A_N"/>
</dbReference>